<sequence length="36" mass="4035">MEAGFSVDRHHLEVGLKAGSAHTRSSRTQRAWGREN</sequence>
<reference evidence="2" key="2">
    <citation type="journal article" date="2015" name="Fish Shellfish Immunol.">
        <title>Early steps in the European eel (Anguilla anguilla)-Vibrio vulnificus interaction in the gills: Role of the RtxA13 toxin.</title>
        <authorList>
            <person name="Callol A."/>
            <person name="Pajuelo D."/>
            <person name="Ebbesson L."/>
            <person name="Teles M."/>
            <person name="MacKenzie S."/>
            <person name="Amaro C."/>
        </authorList>
    </citation>
    <scope>NUCLEOTIDE SEQUENCE</scope>
</reference>
<feature type="region of interest" description="Disordered" evidence="1">
    <location>
        <begin position="1"/>
        <end position="36"/>
    </location>
</feature>
<reference evidence="2" key="1">
    <citation type="submission" date="2014-11" db="EMBL/GenBank/DDBJ databases">
        <authorList>
            <person name="Amaro Gonzalez C."/>
        </authorList>
    </citation>
    <scope>NUCLEOTIDE SEQUENCE</scope>
</reference>
<dbReference type="EMBL" id="GBXM01076818">
    <property type="protein sequence ID" value="JAH31759.1"/>
    <property type="molecule type" value="Transcribed_RNA"/>
</dbReference>
<name>A0A0E9RRK6_ANGAN</name>
<protein>
    <submittedName>
        <fullName evidence="2">Uncharacterized protein</fullName>
    </submittedName>
</protein>
<organism evidence="2">
    <name type="scientific">Anguilla anguilla</name>
    <name type="common">European freshwater eel</name>
    <name type="synonym">Muraena anguilla</name>
    <dbReference type="NCBI Taxonomy" id="7936"/>
    <lineage>
        <taxon>Eukaryota</taxon>
        <taxon>Metazoa</taxon>
        <taxon>Chordata</taxon>
        <taxon>Craniata</taxon>
        <taxon>Vertebrata</taxon>
        <taxon>Euteleostomi</taxon>
        <taxon>Actinopterygii</taxon>
        <taxon>Neopterygii</taxon>
        <taxon>Teleostei</taxon>
        <taxon>Anguilliformes</taxon>
        <taxon>Anguillidae</taxon>
        <taxon>Anguilla</taxon>
    </lineage>
</organism>
<evidence type="ECO:0000256" key="1">
    <source>
        <dbReference type="SAM" id="MobiDB-lite"/>
    </source>
</evidence>
<dbReference type="AlphaFoldDB" id="A0A0E9RRK6"/>
<proteinExistence type="predicted"/>
<evidence type="ECO:0000313" key="2">
    <source>
        <dbReference type="EMBL" id="JAH31759.1"/>
    </source>
</evidence>
<accession>A0A0E9RRK6</accession>